<name>A0A918FDF0_AGRME</name>
<dbReference type="Proteomes" id="UP000610303">
    <property type="component" value="Unassembled WGS sequence"/>
</dbReference>
<sequence>MIDLGRSLRMHSWKWRDSPCIGSASLVMRYPGRMRTTVDLPPAVHHRVRELAASRHQSMSRVIADLTMTGLAGLQVEVEYSRDPQSGLPVLSLGRAVDDADVADALDDE</sequence>
<comment type="caution">
    <text evidence="1">The sequence shown here is derived from an EMBL/GenBank/DDBJ whole genome shotgun (WGS) entry which is preliminary data.</text>
</comment>
<proteinExistence type="predicted"/>
<gene>
    <name evidence="1" type="ORF">GCM10010196_24590</name>
</gene>
<evidence type="ECO:0000313" key="1">
    <source>
        <dbReference type="EMBL" id="GGR29696.1"/>
    </source>
</evidence>
<reference evidence="1" key="2">
    <citation type="submission" date="2020-09" db="EMBL/GenBank/DDBJ databases">
        <authorList>
            <person name="Sun Q."/>
            <person name="Ohkuma M."/>
        </authorList>
    </citation>
    <scope>NUCLEOTIDE SEQUENCE</scope>
    <source>
        <strain evidence="1">JCM 3346</strain>
    </source>
</reference>
<keyword evidence="2" id="KW-1185">Reference proteome</keyword>
<dbReference type="SUPFAM" id="SSF47598">
    <property type="entry name" value="Ribbon-helix-helix"/>
    <property type="match status" value="1"/>
</dbReference>
<reference evidence="1" key="1">
    <citation type="journal article" date="2014" name="Int. J. Syst. Evol. Microbiol.">
        <title>Complete genome sequence of Corynebacterium casei LMG S-19264T (=DSM 44701T), isolated from a smear-ripened cheese.</title>
        <authorList>
            <consortium name="US DOE Joint Genome Institute (JGI-PGF)"/>
            <person name="Walter F."/>
            <person name="Albersmeier A."/>
            <person name="Kalinowski J."/>
            <person name="Ruckert C."/>
        </authorList>
    </citation>
    <scope>NUCLEOTIDE SEQUENCE</scope>
    <source>
        <strain evidence="1">JCM 3346</strain>
    </source>
</reference>
<organism evidence="1 2">
    <name type="scientific">Agromyces mediolanus</name>
    <name type="common">Corynebacterium mediolanum</name>
    <dbReference type="NCBI Taxonomy" id="41986"/>
    <lineage>
        <taxon>Bacteria</taxon>
        <taxon>Bacillati</taxon>
        <taxon>Actinomycetota</taxon>
        <taxon>Actinomycetes</taxon>
        <taxon>Micrococcales</taxon>
        <taxon>Microbacteriaceae</taxon>
        <taxon>Agromyces</taxon>
    </lineage>
</organism>
<accession>A0A918FDF0</accession>
<protein>
    <submittedName>
        <fullName evidence="1">Uncharacterized protein</fullName>
    </submittedName>
</protein>
<dbReference type="InterPro" id="IPR010985">
    <property type="entry name" value="Ribbon_hlx_hlx"/>
</dbReference>
<dbReference type="AlphaFoldDB" id="A0A918FDF0"/>
<evidence type="ECO:0000313" key="2">
    <source>
        <dbReference type="Proteomes" id="UP000610303"/>
    </source>
</evidence>
<dbReference type="EMBL" id="BMRJ01000002">
    <property type="protein sequence ID" value="GGR29696.1"/>
    <property type="molecule type" value="Genomic_DNA"/>
</dbReference>
<dbReference type="GO" id="GO:0006355">
    <property type="term" value="P:regulation of DNA-templated transcription"/>
    <property type="evidence" value="ECO:0007669"/>
    <property type="project" value="InterPro"/>
</dbReference>